<comment type="caution">
    <text evidence="1">The sequence shown here is derived from an EMBL/GenBank/DDBJ whole genome shotgun (WGS) entry which is preliminary data.</text>
</comment>
<sequence>MPIPGTFGGFPFDPEVYQGFVDQEATFSDSILASGILASDQSLAASLDNGGTMGTIRFYNPLDPDTDAPLVRDGTTDNVPTEISGGKQSWIRIDRMKAWKATELTRELTAADPMAAVARNTGRYWRMYKQSLLVKLVDSVLGLSGLANHTLTVKTGGVTANQLIDVQQSALGDFSGKFGLLVVHSKILAEYKKLGLLNYNKYVITNVLQKEVSLPTINGLVVVENDRGTDDGTNYNSFLLGQGSVLAANPKVITPDYTEYDAAKAGGTDILYNNRSFILHPNGVSFDGDKINKPTPTDDEFTNKANWALKFDHKNVRMGKITIPKANFVEE</sequence>
<accession>A0AB35XWR4</accession>
<reference evidence="1 2" key="1">
    <citation type="submission" date="2024-03" db="EMBL/GenBank/DDBJ databases">
        <authorList>
            <person name="Plomp N."/>
            <person name="Harmsen H.J."/>
        </authorList>
    </citation>
    <scope>NUCLEOTIDE SEQUENCE [LARGE SCALE GENOMIC DNA]</scope>
    <source>
        <strain evidence="1 2">HTF-76H</strain>
    </source>
</reference>
<protein>
    <recommendedName>
        <fullName evidence="3">Coat protein</fullName>
    </recommendedName>
</protein>
<evidence type="ECO:0000313" key="1">
    <source>
        <dbReference type="EMBL" id="MEJ3690613.1"/>
    </source>
</evidence>
<proteinExistence type="predicted"/>
<name>A0AB35XWR4_9FIRM</name>
<evidence type="ECO:0000313" key="2">
    <source>
        <dbReference type="Proteomes" id="UP001379600"/>
    </source>
</evidence>
<keyword evidence="2" id="KW-1185">Reference proteome</keyword>
<gene>
    <name evidence="1" type="ORF">WF787_05140</name>
</gene>
<organism evidence="1 2">
    <name type="scientific">Faecalibacterium taiwanense</name>
    <dbReference type="NCBI Taxonomy" id="3030638"/>
    <lineage>
        <taxon>Bacteria</taxon>
        <taxon>Bacillati</taxon>
        <taxon>Bacillota</taxon>
        <taxon>Clostridia</taxon>
        <taxon>Eubacteriales</taxon>
        <taxon>Oscillospiraceae</taxon>
        <taxon>Faecalibacterium</taxon>
    </lineage>
</organism>
<evidence type="ECO:0008006" key="3">
    <source>
        <dbReference type="Google" id="ProtNLM"/>
    </source>
</evidence>
<dbReference type="AlphaFoldDB" id="A0AB35XWR4"/>
<dbReference type="EMBL" id="JBBFKC010000004">
    <property type="protein sequence ID" value="MEJ3690613.1"/>
    <property type="molecule type" value="Genomic_DNA"/>
</dbReference>
<dbReference type="RefSeq" id="WP_337678964.1">
    <property type="nucleotide sequence ID" value="NZ_JBBFKB010000102.1"/>
</dbReference>
<dbReference type="Proteomes" id="UP001379600">
    <property type="component" value="Unassembled WGS sequence"/>
</dbReference>